<evidence type="ECO:0000256" key="7">
    <source>
        <dbReference type="ARBA" id="ARBA00022833"/>
    </source>
</evidence>
<evidence type="ECO:0000256" key="11">
    <source>
        <dbReference type="ARBA" id="ARBA00023242"/>
    </source>
</evidence>
<dbReference type="InterPro" id="IPR029040">
    <property type="entry name" value="RPABC4/Spt4"/>
</dbReference>
<keyword evidence="7" id="KW-0862">Zinc</keyword>
<dbReference type="GO" id="GO:0008270">
    <property type="term" value="F:zinc ion binding"/>
    <property type="evidence" value="ECO:0007669"/>
    <property type="project" value="UniProtKB-KW"/>
</dbReference>
<keyword evidence="8" id="KW-0805">Transcription regulation</keyword>
<dbReference type="Gene3D" id="3.30.40.210">
    <property type="match status" value="1"/>
</dbReference>
<dbReference type="PANTHER" id="PTHR12882:SF1">
    <property type="entry name" value="TRANSCRIPTION ELONGATION FACTOR SPT4"/>
    <property type="match status" value="1"/>
</dbReference>
<evidence type="ECO:0000256" key="10">
    <source>
        <dbReference type="ARBA" id="ARBA00023163"/>
    </source>
</evidence>
<comment type="similarity">
    <text evidence="2 12">Belongs to the SPT4 family.</text>
</comment>
<dbReference type="GO" id="GO:0006355">
    <property type="term" value="P:regulation of DNA-templated transcription"/>
    <property type="evidence" value="ECO:0007669"/>
    <property type="project" value="InterPro"/>
</dbReference>
<evidence type="ECO:0000259" key="13">
    <source>
        <dbReference type="SMART" id="SM01389"/>
    </source>
</evidence>
<reference evidence="14" key="1">
    <citation type="submission" date="2018-10" db="EMBL/GenBank/DDBJ databases">
        <title>Transcriptome assembly of Aceria tosichella (Wheat curl mite) Type 2.</title>
        <authorList>
            <person name="Scully E.D."/>
            <person name="Geib S.M."/>
            <person name="Palmer N.A."/>
            <person name="Gupta A.K."/>
            <person name="Sarath G."/>
            <person name="Tatineni S."/>
        </authorList>
    </citation>
    <scope>NUCLEOTIDE SEQUENCE</scope>
    <source>
        <strain evidence="14">LincolnNE</strain>
    </source>
</reference>
<comment type="function">
    <text evidence="12">Component of the DRB sensitivity-inducing factor complex (DSIF complex), which regulates transcription elongation by RNA polymerase II.</text>
</comment>
<dbReference type="PANTHER" id="PTHR12882">
    <property type="entry name" value="SUPPRESSOR OF TY 4"/>
    <property type="match status" value="1"/>
</dbReference>
<keyword evidence="14" id="KW-0648">Protein biosynthesis</keyword>
<dbReference type="GO" id="GO:0000993">
    <property type="term" value="F:RNA polymerase II complex binding"/>
    <property type="evidence" value="ECO:0007669"/>
    <property type="project" value="TreeGrafter"/>
</dbReference>
<name>A0A6G1SPN5_9ACAR</name>
<keyword evidence="14" id="KW-0251">Elongation factor</keyword>
<evidence type="ECO:0000256" key="8">
    <source>
        <dbReference type="ARBA" id="ARBA00023015"/>
    </source>
</evidence>
<organism evidence="14">
    <name type="scientific">Aceria tosichella</name>
    <name type="common">wheat curl mite</name>
    <dbReference type="NCBI Taxonomy" id="561515"/>
    <lineage>
        <taxon>Eukaryota</taxon>
        <taxon>Metazoa</taxon>
        <taxon>Ecdysozoa</taxon>
        <taxon>Arthropoda</taxon>
        <taxon>Chelicerata</taxon>
        <taxon>Arachnida</taxon>
        <taxon>Acari</taxon>
        <taxon>Acariformes</taxon>
        <taxon>Trombidiformes</taxon>
        <taxon>Prostigmata</taxon>
        <taxon>Eupodina</taxon>
        <taxon>Eriophyoidea</taxon>
        <taxon>Eriophyidae</taxon>
        <taxon>Eriophyinae</taxon>
        <taxon>Aceriini</taxon>
        <taxon>Aceria</taxon>
    </lineage>
</organism>
<evidence type="ECO:0000256" key="4">
    <source>
        <dbReference type="ARBA" id="ARBA00022491"/>
    </source>
</evidence>
<dbReference type="GO" id="GO:0003746">
    <property type="term" value="F:translation elongation factor activity"/>
    <property type="evidence" value="ECO:0007669"/>
    <property type="project" value="UniProtKB-KW"/>
</dbReference>
<dbReference type="InterPro" id="IPR022800">
    <property type="entry name" value="Spt4/RpoE2_Znf"/>
</dbReference>
<protein>
    <recommendedName>
        <fullName evidence="3 12">Transcription elongation factor SPT4</fullName>
    </recommendedName>
</protein>
<dbReference type="EMBL" id="GGYP01007171">
    <property type="protein sequence ID" value="MDE51942.1"/>
    <property type="molecule type" value="Transcribed_RNA"/>
</dbReference>
<dbReference type="CDD" id="cd07973">
    <property type="entry name" value="Spt4"/>
    <property type="match status" value="1"/>
</dbReference>
<accession>A0A6G1SPN5</accession>
<keyword evidence="9" id="KW-0010">Activator</keyword>
<dbReference type="PIRSF" id="PIRSF025023">
    <property type="entry name" value="Spt4"/>
    <property type="match status" value="1"/>
</dbReference>
<dbReference type="SMART" id="SM01389">
    <property type="entry name" value="Spt4"/>
    <property type="match status" value="1"/>
</dbReference>
<dbReference type="GO" id="GO:0032044">
    <property type="term" value="C:DSIF complex"/>
    <property type="evidence" value="ECO:0007669"/>
    <property type="project" value="TreeGrafter"/>
</dbReference>
<dbReference type="InterPro" id="IPR009287">
    <property type="entry name" value="Spt4"/>
</dbReference>
<evidence type="ECO:0000256" key="5">
    <source>
        <dbReference type="ARBA" id="ARBA00022723"/>
    </source>
</evidence>
<dbReference type="SUPFAM" id="SSF63393">
    <property type="entry name" value="RNA polymerase subunits"/>
    <property type="match status" value="1"/>
</dbReference>
<evidence type="ECO:0000256" key="1">
    <source>
        <dbReference type="ARBA" id="ARBA00004123"/>
    </source>
</evidence>
<evidence type="ECO:0000256" key="9">
    <source>
        <dbReference type="ARBA" id="ARBA00023159"/>
    </source>
</evidence>
<keyword evidence="4" id="KW-0678">Repressor</keyword>
<sequence>MSDPIPKDFHNLRACILCHLIKHADQFEKNGCENCEEVLGLRHNRDMVASCTSANFSGMIALCQPDDSWVARWQRLSKKVRGMYAIDVSGKLPIGIAQELKAMGADSQR</sequence>
<feature type="domain" description="Spt4/RpoE2 zinc finger" evidence="13">
    <location>
        <begin position="12"/>
        <end position="89"/>
    </location>
</feature>
<keyword evidence="10 12" id="KW-0804">Transcription</keyword>
<dbReference type="GO" id="GO:0140673">
    <property type="term" value="P:transcription elongation-coupled chromatin remodeling"/>
    <property type="evidence" value="ECO:0007669"/>
    <property type="project" value="InterPro"/>
</dbReference>
<dbReference type="AlphaFoldDB" id="A0A6G1SPN5"/>
<evidence type="ECO:0000256" key="12">
    <source>
        <dbReference type="PIRNR" id="PIRNR025023"/>
    </source>
</evidence>
<keyword evidence="5" id="KW-0479">Metal-binding</keyword>
<dbReference type="InterPro" id="IPR038510">
    <property type="entry name" value="Spt4_sf"/>
</dbReference>
<evidence type="ECO:0000256" key="3">
    <source>
        <dbReference type="ARBA" id="ARBA00020182"/>
    </source>
</evidence>
<evidence type="ECO:0000256" key="6">
    <source>
        <dbReference type="ARBA" id="ARBA00022771"/>
    </source>
</evidence>
<dbReference type="Pfam" id="PF06093">
    <property type="entry name" value="Spt4"/>
    <property type="match status" value="1"/>
</dbReference>
<gene>
    <name evidence="14" type="primary">spt4</name>
    <name evidence="14" type="ORF">g.1</name>
</gene>
<evidence type="ECO:0000256" key="2">
    <source>
        <dbReference type="ARBA" id="ARBA00010464"/>
    </source>
</evidence>
<dbReference type="FunFam" id="3.30.40.210:FF:000001">
    <property type="entry name" value="Transcription elongation factor SPT4"/>
    <property type="match status" value="1"/>
</dbReference>
<comment type="subcellular location">
    <subcellularLocation>
        <location evidence="1 12">Nucleus</location>
    </subcellularLocation>
</comment>
<keyword evidence="11 12" id="KW-0539">Nucleus</keyword>
<proteinExistence type="inferred from homology"/>
<keyword evidence="6" id="KW-0863">Zinc-finger</keyword>
<evidence type="ECO:0000313" key="14">
    <source>
        <dbReference type="EMBL" id="MDE51942.1"/>
    </source>
</evidence>